<accession>A0A396RX12</accession>
<dbReference type="Pfam" id="PF01433">
    <property type="entry name" value="Peptidase_M1"/>
    <property type="match status" value="1"/>
</dbReference>
<dbReference type="AlphaFoldDB" id="A0A396RX12"/>
<evidence type="ECO:0000256" key="5">
    <source>
        <dbReference type="ARBA" id="ARBA00015611"/>
    </source>
</evidence>
<evidence type="ECO:0000256" key="10">
    <source>
        <dbReference type="ARBA" id="ARBA00022833"/>
    </source>
</evidence>
<keyword evidence="15" id="KW-0732">Signal</keyword>
<dbReference type="GO" id="GO:0005737">
    <property type="term" value="C:cytoplasm"/>
    <property type="evidence" value="ECO:0007669"/>
    <property type="project" value="UniProtKB-SubCell"/>
</dbReference>
<feature type="domain" description="Peptidase M1 leukotriene A4 hydrolase/aminopeptidase C-terminal" evidence="16">
    <location>
        <begin position="501"/>
        <end position="639"/>
    </location>
</feature>
<dbReference type="GO" id="GO:0008270">
    <property type="term" value="F:zinc ion binding"/>
    <property type="evidence" value="ECO:0007669"/>
    <property type="project" value="InterPro"/>
</dbReference>
<comment type="catalytic activity">
    <reaction evidence="1">
        <text>Release of an N-terminal amino acid, Xaa-|-Yaa- from a peptide, amide or arylamide. Xaa is preferably Ala, but may be most amino acids including Pro (slow action). When a terminal hydrophobic residue is followed by a prolyl residue, the two may be released as an intact Xaa-Pro dipeptide.</text>
        <dbReference type="EC" id="3.4.11.2"/>
    </reaction>
</comment>
<keyword evidence="6" id="KW-0963">Cytoplasm</keyword>
<keyword evidence="10 14" id="KW-0862">Zinc</keyword>
<dbReference type="PANTHER" id="PTHR45726">
    <property type="entry name" value="LEUKOTRIENE A-4 HYDROLASE"/>
    <property type="match status" value="1"/>
</dbReference>
<comment type="subcellular location">
    <subcellularLocation>
        <location evidence="2">Cytoplasm</location>
    </subcellularLocation>
</comment>
<dbReference type="Pfam" id="PF09127">
    <property type="entry name" value="Leuk-A4-hydro_C"/>
    <property type="match status" value="1"/>
</dbReference>
<evidence type="ECO:0000256" key="3">
    <source>
        <dbReference type="ARBA" id="ARBA00010136"/>
    </source>
</evidence>
<dbReference type="PROSITE" id="PS51257">
    <property type="entry name" value="PROKAR_LIPOPROTEIN"/>
    <property type="match status" value="1"/>
</dbReference>
<dbReference type="InterPro" id="IPR042097">
    <property type="entry name" value="Aminopeptidase_N-like_N_sf"/>
</dbReference>
<evidence type="ECO:0000256" key="15">
    <source>
        <dbReference type="SAM" id="SignalP"/>
    </source>
</evidence>
<dbReference type="InterPro" id="IPR027268">
    <property type="entry name" value="Peptidase_M4/M1_CTD_sf"/>
</dbReference>
<evidence type="ECO:0000256" key="7">
    <source>
        <dbReference type="ARBA" id="ARBA00022670"/>
    </source>
</evidence>
<gene>
    <name evidence="17" type="ORF">D1610_02460</name>
</gene>
<dbReference type="Gene3D" id="3.30.2010.30">
    <property type="match status" value="1"/>
</dbReference>
<reference evidence="17 18" key="1">
    <citation type="submission" date="2018-08" db="EMBL/GenBank/DDBJ databases">
        <title>The multiple taxonomic identification of Sphingomonas gilva.</title>
        <authorList>
            <person name="Zhu D."/>
            <person name="Zheng S."/>
        </authorList>
    </citation>
    <scope>NUCLEOTIDE SEQUENCE [LARGE SCALE GENOMIC DNA]</scope>
    <source>
        <strain evidence="17 18">ZDH117</strain>
    </source>
</reference>
<dbReference type="CDD" id="cd09599">
    <property type="entry name" value="M1_LTA4H"/>
    <property type="match status" value="1"/>
</dbReference>
<protein>
    <recommendedName>
        <fullName evidence="5">Aminopeptidase N</fullName>
        <ecNumber evidence="4">3.4.11.2</ecNumber>
    </recommendedName>
</protein>
<feature type="chain" id="PRO_5017474699" description="Aminopeptidase N" evidence="15">
    <location>
        <begin position="19"/>
        <end position="650"/>
    </location>
</feature>
<dbReference type="FunFam" id="3.30.2010.30:FF:000001">
    <property type="entry name" value="Leukotriene A(4) hydrolase"/>
    <property type="match status" value="1"/>
</dbReference>
<keyword evidence="11" id="KW-0482">Metalloprotease</keyword>
<name>A0A396RX12_9SPHN</name>
<evidence type="ECO:0000256" key="9">
    <source>
        <dbReference type="ARBA" id="ARBA00022801"/>
    </source>
</evidence>
<evidence type="ECO:0000259" key="16">
    <source>
        <dbReference type="SMART" id="SM01263"/>
    </source>
</evidence>
<dbReference type="SUPFAM" id="SSF55486">
    <property type="entry name" value="Metalloproteases ('zincins'), catalytic domain"/>
    <property type="match status" value="1"/>
</dbReference>
<evidence type="ECO:0000256" key="6">
    <source>
        <dbReference type="ARBA" id="ARBA00022490"/>
    </source>
</evidence>
<dbReference type="GO" id="GO:0008237">
    <property type="term" value="F:metallopeptidase activity"/>
    <property type="evidence" value="ECO:0007669"/>
    <property type="project" value="UniProtKB-KW"/>
</dbReference>
<feature type="active site" description="Proton acceptor" evidence="12">
    <location>
        <position position="333"/>
    </location>
</feature>
<evidence type="ECO:0000256" key="8">
    <source>
        <dbReference type="ARBA" id="ARBA00022723"/>
    </source>
</evidence>
<evidence type="ECO:0000256" key="12">
    <source>
        <dbReference type="PIRSR" id="PIRSR634015-1"/>
    </source>
</evidence>
<dbReference type="InterPro" id="IPR014782">
    <property type="entry name" value="Peptidase_M1_dom"/>
</dbReference>
<dbReference type="PANTHER" id="PTHR45726:SF3">
    <property type="entry name" value="LEUKOTRIENE A-4 HYDROLASE"/>
    <property type="match status" value="1"/>
</dbReference>
<keyword evidence="18" id="KW-1185">Reference proteome</keyword>
<dbReference type="InterPro" id="IPR045357">
    <property type="entry name" value="Aminopeptidase_N-like_N"/>
</dbReference>
<feature type="active site" description="Proton donor" evidence="12">
    <location>
        <position position="422"/>
    </location>
</feature>
<feature type="signal peptide" evidence="15">
    <location>
        <begin position="1"/>
        <end position="18"/>
    </location>
</feature>
<dbReference type="Gene3D" id="1.10.390.10">
    <property type="entry name" value="Neutral Protease Domain 2"/>
    <property type="match status" value="1"/>
</dbReference>
<dbReference type="GO" id="GO:0016285">
    <property type="term" value="F:alanyl aminopeptidase activity"/>
    <property type="evidence" value="ECO:0007669"/>
    <property type="project" value="UniProtKB-EC"/>
</dbReference>
<dbReference type="PRINTS" id="PR00756">
    <property type="entry name" value="ALADIPTASE"/>
</dbReference>
<feature type="binding site" evidence="13">
    <location>
        <begin position="303"/>
        <end position="308"/>
    </location>
    <ligand>
        <name>a peptide</name>
        <dbReference type="ChEBI" id="CHEBI:60466"/>
    </ligand>
</feature>
<dbReference type="Gene3D" id="2.60.40.1730">
    <property type="entry name" value="tricorn interacting facor f3 domain"/>
    <property type="match status" value="1"/>
</dbReference>
<keyword evidence="8 14" id="KW-0479">Metal-binding</keyword>
<dbReference type="InterPro" id="IPR015211">
    <property type="entry name" value="Peptidase_M1_C"/>
</dbReference>
<dbReference type="EC" id="3.4.11.2" evidence="4"/>
<evidence type="ECO:0000256" key="4">
    <source>
        <dbReference type="ARBA" id="ARBA00012564"/>
    </source>
</evidence>
<dbReference type="InterPro" id="IPR038502">
    <property type="entry name" value="M1_LTA-4_hydro/amino_C_sf"/>
</dbReference>
<dbReference type="Proteomes" id="UP000266693">
    <property type="component" value="Unassembled WGS sequence"/>
</dbReference>
<dbReference type="GO" id="GO:0006508">
    <property type="term" value="P:proteolysis"/>
    <property type="evidence" value="ECO:0007669"/>
    <property type="project" value="UniProtKB-KW"/>
</dbReference>
<feature type="binding site" evidence="14">
    <location>
        <position position="336"/>
    </location>
    <ligand>
        <name>Zn(2+)</name>
        <dbReference type="ChEBI" id="CHEBI:29105"/>
        <note>catalytic</note>
    </ligand>
</feature>
<dbReference type="InterPro" id="IPR016024">
    <property type="entry name" value="ARM-type_fold"/>
</dbReference>
<dbReference type="OrthoDB" id="100605at2"/>
<dbReference type="EMBL" id="QWLV01000001">
    <property type="protein sequence ID" value="RHW19013.1"/>
    <property type="molecule type" value="Genomic_DNA"/>
</dbReference>
<dbReference type="InterPro" id="IPR049980">
    <property type="entry name" value="LTA4H_cat"/>
</dbReference>
<dbReference type="SMART" id="SM01263">
    <property type="entry name" value="Leuk-A4-hydro_C"/>
    <property type="match status" value="1"/>
</dbReference>
<evidence type="ECO:0000313" key="17">
    <source>
        <dbReference type="EMBL" id="RHW19013.1"/>
    </source>
</evidence>
<evidence type="ECO:0000256" key="2">
    <source>
        <dbReference type="ARBA" id="ARBA00004496"/>
    </source>
</evidence>
<comment type="caution">
    <text evidence="17">The sequence shown here is derived from an EMBL/GenBank/DDBJ whole genome shotgun (WGS) entry which is preliminary data.</text>
</comment>
<dbReference type="SUPFAM" id="SSF63737">
    <property type="entry name" value="Leukotriene A4 hydrolase N-terminal domain"/>
    <property type="match status" value="1"/>
</dbReference>
<comment type="cofactor">
    <cofactor evidence="14">
        <name>Zn(2+)</name>
        <dbReference type="ChEBI" id="CHEBI:29105"/>
    </cofactor>
    <text evidence="14">Binds 1 zinc ion per subunit.</text>
</comment>
<evidence type="ECO:0000256" key="14">
    <source>
        <dbReference type="PIRSR" id="PIRSR634015-3"/>
    </source>
</evidence>
<evidence type="ECO:0000256" key="11">
    <source>
        <dbReference type="ARBA" id="ARBA00023049"/>
    </source>
</evidence>
<proteinExistence type="inferred from homology"/>
<evidence type="ECO:0000313" key="18">
    <source>
        <dbReference type="Proteomes" id="UP000266693"/>
    </source>
</evidence>
<dbReference type="InterPro" id="IPR001930">
    <property type="entry name" value="Peptidase_M1"/>
</dbReference>
<dbReference type="InterPro" id="IPR034015">
    <property type="entry name" value="M1_LTA4H"/>
</dbReference>
<comment type="similarity">
    <text evidence="3">Belongs to the peptidase M1 family.</text>
</comment>
<feature type="binding site" evidence="14">
    <location>
        <position position="332"/>
    </location>
    <ligand>
        <name>Zn(2+)</name>
        <dbReference type="ChEBI" id="CHEBI:29105"/>
        <note>catalytic</note>
    </ligand>
</feature>
<keyword evidence="9" id="KW-0378">Hydrolase</keyword>
<evidence type="ECO:0000256" key="13">
    <source>
        <dbReference type="PIRSR" id="PIRSR634015-2"/>
    </source>
</evidence>
<dbReference type="RefSeq" id="WP_118862520.1">
    <property type="nucleotide sequence ID" value="NZ_QWLV01000001.1"/>
</dbReference>
<organism evidence="17 18">
    <name type="scientific">Sphingomonas gilva</name>
    <dbReference type="NCBI Taxonomy" id="2305907"/>
    <lineage>
        <taxon>Bacteria</taxon>
        <taxon>Pseudomonadati</taxon>
        <taxon>Pseudomonadota</taxon>
        <taxon>Alphaproteobacteria</taxon>
        <taxon>Sphingomonadales</taxon>
        <taxon>Sphingomonadaceae</taxon>
        <taxon>Sphingomonas</taxon>
    </lineage>
</organism>
<dbReference type="Pfam" id="PF17900">
    <property type="entry name" value="Peptidase_M1_N"/>
    <property type="match status" value="1"/>
</dbReference>
<evidence type="ECO:0000256" key="1">
    <source>
        <dbReference type="ARBA" id="ARBA00000098"/>
    </source>
</evidence>
<dbReference type="Gene3D" id="1.25.40.320">
    <property type="entry name" value="Peptidase M1, leukotriene A4 hydrolase/aminopeptidase C-terminal domain"/>
    <property type="match status" value="1"/>
</dbReference>
<dbReference type="SUPFAM" id="SSF48371">
    <property type="entry name" value="ARM repeat"/>
    <property type="match status" value="1"/>
</dbReference>
<feature type="binding site" evidence="13">
    <location>
        <begin position="594"/>
        <end position="596"/>
    </location>
    <ligand>
        <name>a peptide</name>
        <dbReference type="ChEBI" id="CHEBI:60466"/>
    </ligand>
</feature>
<feature type="binding site" evidence="14">
    <location>
        <position position="355"/>
    </location>
    <ligand>
        <name>Zn(2+)</name>
        <dbReference type="ChEBI" id="CHEBI:29105"/>
        <note>catalytic</note>
    </ligand>
</feature>
<feature type="binding site" evidence="13">
    <location>
        <begin position="166"/>
        <end position="168"/>
    </location>
    <ligand>
        <name>a peptide</name>
        <dbReference type="ChEBI" id="CHEBI:60466"/>
    </ligand>
</feature>
<keyword evidence="7" id="KW-0645">Protease</keyword>
<sequence length="650" mass="70670">MRSIVLLLAVAALAGCTAAENTAEKVAEDAPVVANVLLTPDARDVHSYAIPAEARVTHVALDLTADFDRKVMRGAAELDVQAAEGAEKIVLDTRDLKIAQVTNGEGQPLPYQLGKSDPIHGAPLTVQLNGANKIRIAYESAPGAAALQWLEPSQTAGKKHPYLFSQGQAILNRSWIPTQDSPGIRQTWEARITVPKGLTAVMSGEAQSALGEDAPEAFGGKGGRTFTYEMNKPVAPYLIALAVGDLRFQALGPRTGVWSEPSTLEAAATEFAELEKFVEAAEALYGPYRWGRYDVLVLPPSFPFGGMENPRLTFATPTVIAGDKSLVSLIAHELAHSWSGNLVTNATWNDFWLNEGFTSYFENRIMEAMYGKRRAAMEADLAWTAMQEAVEEVGGPASPDTQLHLNLTADRDPDAGMTQIAYDKGATFLRTIEQAVGRNRFDAYLRGYFDRHAFQPQTSAGFLRDIREHLIKGDQALEQRLQLDRWVYQPGIPENAVHVRSDAFPAMDKAAKAFAETGDIGAVPTDRVTQETVRFLNQLPRELPAERLAALDEAFGFNKSGNSEVRFAWLMLAISSRYPPALESADAFLNSMGRRKFVAPLFEALMAEGEWGQAAAKRIYAEARPGYHSVTTGTVDGIVGWDAESSAGGA</sequence>